<feature type="transmembrane region" description="Helical" evidence="6">
    <location>
        <begin position="179"/>
        <end position="198"/>
    </location>
</feature>
<evidence type="ECO:0000256" key="3">
    <source>
        <dbReference type="ARBA" id="ARBA00022692"/>
    </source>
</evidence>
<reference evidence="8" key="1">
    <citation type="submission" date="2022-10" db="EMBL/GenBank/DDBJ databases">
        <title>Culturing micro-colonial fungi from biological soil crusts in the Mojave desert and describing Neophaeococcomyces mojavensis, and introducing the new genera and species Taxawa tesnikishii.</title>
        <authorList>
            <person name="Kurbessoian T."/>
            <person name="Stajich J.E."/>
        </authorList>
    </citation>
    <scope>NUCLEOTIDE SEQUENCE</scope>
    <source>
        <strain evidence="8">TK_41</strain>
    </source>
</reference>
<dbReference type="Pfam" id="PF07690">
    <property type="entry name" value="MFS_1"/>
    <property type="match status" value="1"/>
</dbReference>
<feature type="transmembrane region" description="Helical" evidence="6">
    <location>
        <begin position="373"/>
        <end position="394"/>
    </location>
</feature>
<evidence type="ECO:0000256" key="5">
    <source>
        <dbReference type="ARBA" id="ARBA00023136"/>
    </source>
</evidence>
<feature type="transmembrane region" description="Helical" evidence="6">
    <location>
        <begin position="148"/>
        <end position="167"/>
    </location>
</feature>
<feature type="transmembrane region" description="Helical" evidence="6">
    <location>
        <begin position="344"/>
        <end position="361"/>
    </location>
</feature>
<keyword evidence="2" id="KW-0813">Transport</keyword>
<dbReference type="GO" id="GO:0016020">
    <property type="term" value="C:membrane"/>
    <property type="evidence" value="ECO:0007669"/>
    <property type="project" value="UniProtKB-SubCell"/>
</dbReference>
<dbReference type="AlphaFoldDB" id="A0AA39CGG1"/>
<keyword evidence="5 6" id="KW-0472">Membrane</keyword>
<feature type="transmembrane region" description="Helical" evidence="6">
    <location>
        <begin position="438"/>
        <end position="459"/>
    </location>
</feature>
<keyword evidence="4 6" id="KW-1133">Transmembrane helix</keyword>
<protein>
    <recommendedName>
        <fullName evidence="7">Major facilitator superfamily (MFS) profile domain-containing protein</fullName>
    </recommendedName>
</protein>
<comment type="caution">
    <text evidence="8">The sequence shown here is derived from an EMBL/GenBank/DDBJ whole genome shotgun (WGS) entry which is preliminary data.</text>
</comment>
<feature type="transmembrane region" description="Helical" evidence="6">
    <location>
        <begin position="406"/>
        <end position="426"/>
    </location>
</feature>
<evidence type="ECO:0000256" key="2">
    <source>
        <dbReference type="ARBA" id="ARBA00022448"/>
    </source>
</evidence>
<keyword evidence="9" id="KW-1185">Reference proteome</keyword>
<proteinExistence type="predicted"/>
<comment type="subcellular location">
    <subcellularLocation>
        <location evidence="1">Membrane</location>
        <topology evidence="1">Multi-pass membrane protein</topology>
    </subcellularLocation>
</comment>
<dbReference type="EMBL" id="JAPDRK010000011">
    <property type="protein sequence ID" value="KAJ9607751.1"/>
    <property type="molecule type" value="Genomic_DNA"/>
</dbReference>
<evidence type="ECO:0000313" key="9">
    <source>
        <dbReference type="Proteomes" id="UP001172673"/>
    </source>
</evidence>
<dbReference type="FunFam" id="1.20.1250.20:FF:000068">
    <property type="entry name" value="MFS general substrate transporter"/>
    <property type="match status" value="1"/>
</dbReference>
<evidence type="ECO:0000259" key="7">
    <source>
        <dbReference type="PROSITE" id="PS50850"/>
    </source>
</evidence>
<dbReference type="InterPro" id="IPR011701">
    <property type="entry name" value="MFS"/>
</dbReference>
<organism evidence="8 9">
    <name type="scientific">Cladophialophora chaetospira</name>
    <dbReference type="NCBI Taxonomy" id="386627"/>
    <lineage>
        <taxon>Eukaryota</taxon>
        <taxon>Fungi</taxon>
        <taxon>Dikarya</taxon>
        <taxon>Ascomycota</taxon>
        <taxon>Pezizomycotina</taxon>
        <taxon>Eurotiomycetes</taxon>
        <taxon>Chaetothyriomycetidae</taxon>
        <taxon>Chaetothyriales</taxon>
        <taxon>Herpotrichiellaceae</taxon>
        <taxon>Cladophialophora</taxon>
    </lineage>
</organism>
<keyword evidence="3 6" id="KW-0812">Transmembrane</keyword>
<dbReference type="PROSITE" id="PS50850">
    <property type="entry name" value="MFS"/>
    <property type="match status" value="1"/>
</dbReference>
<sequence length="496" mass="55777">MAEKIHDRSEIEDLPVEKDVPEITSLSLKGEAQELDRALEKKVLRKTDLNLVPILFLLFLCAFIDRINIGNARIQGLEEDLNMHGQDYSIALFMFFILYILLEVPCNLVLKRVRPSIFIPTIMVGWGIVTICQGVTQSFAGLVVCRVIIGALEAGFFPGCLYLISMFYKRHELQWRFNLFFSASIIAGAFSGLLAYAIAHMDGIAGYAGWRWIFILEGIFTVIVAVAAYWIVPDWPETAKFLKPEERDLLITRLAMDVEGANMSHWNKKTAKRVFSDVKIYLGIFMYLGIVTTSYSGAFFTPTILKQLGWTSIHAQVMSIPIFVFATVCALTCAVVSDRIHHRFSFIIGGCLVATIGYAILLNMHHVAVGARYFALFMVVGGGYIAQPITLVWLNNNMSGHYKRSVSSAMMVGWGNCGGIIASNMFLTSQAPEYPLGYGLGLGLVWLCVLSSFTLLFYIRRENRLRDAGRRDDRYNLPDDEKNNLGDDHPAFRFTY</sequence>
<name>A0AA39CGG1_9EURO</name>
<dbReference type="Gene3D" id="1.20.1250.20">
    <property type="entry name" value="MFS general substrate transporter like domains"/>
    <property type="match status" value="2"/>
</dbReference>
<evidence type="ECO:0000256" key="4">
    <source>
        <dbReference type="ARBA" id="ARBA00022989"/>
    </source>
</evidence>
<dbReference type="InterPro" id="IPR036259">
    <property type="entry name" value="MFS_trans_sf"/>
</dbReference>
<evidence type="ECO:0000256" key="6">
    <source>
        <dbReference type="SAM" id="Phobius"/>
    </source>
</evidence>
<gene>
    <name evidence="8" type="ORF">H2200_007829</name>
</gene>
<feature type="transmembrane region" description="Helical" evidence="6">
    <location>
        <begin position="117"/>
        <end position="136"/>
    </location>
</feature>
<feature type="transmembrane region" description="Helical" evidence="6">
    <location>
        <begin position="313"/>
        <end position="337"/>
    </location>
</feature>
<feature type="transmembrane region" description="Helical" evidence="6">
    <location>
        <begin position="278"/>
        <end position="301"/>
    </location>
</feature>
<dbReference type="Proteomes" id="UP001172673">
    <property type="component" value="Unassembled WGS sequence"/>
</dbReference>
<dbReference type="InterPro" id="IPR020846">
    <property type="entry name" value="MFS_dom"/>
</dbReference>
<evidence type="ECO:0000313" key="8">
    <source>
        <dbReference type="EMBL" id="KAJ9607751.1"/>
    </source>
</evidence>
<dbReference type="FunFam" id="1.20.1250.20:FF:000034">
    <property type="entry name" value="MFS general substrate transporter"/>
    <property type="match status" value="1"/>
</dbReference>
<feature type="transmembrane region" description="Helical" evidence="6">
    <location>
        <begin position="89"/>
        <end position="110"/>
    </location>
</feature>
<feature type="transmembrane region" description="Helical" evidence="6">
    <location>
        <begin position="49"/>
        <end position="69"/>
    </location>
</feature>
<accession>A0AA39CGG1</accession>
<feature type="transmembrane region" description="Helical" evidence="6">
    <location>
        <begin position="210"/>
        <end position="232"/>
    </location>
</feature>
<dbReference type="SUPFAM" id="SSF103473">
    <property type="entry name" value="MFS general substrate transporter"/>
    <property type="match status" value="1"/>
</dbReference>
<dbReference type="PANTHER" id="PTHR43791:SF52">
    <property type="entry name" value="TRANSPORTER, PUTATIVE (AFU_ORTHOLOGUE AFUA_1G11820)-RELATED"/>
    <property type="match status" value="1"/>
</dbReference>
<feature type="domain" description="Major facilitator superfamily (MFS) profile" evidence="7">
    <location>
        <begin position="51"/>
        <end position="463"/>
    </location>
</feature>
<dbReference type="PANTHER" id="PTHR43791">
    <property type="entry name" value="PERMEASE-RELATED"/>
    <property type="match status" value="1"/>
</dbReference>
<evidence type="ECO:0000256" key="1">
    <source>
        <dbReference type="ARBA" id="ARBA00004141"/>
    </source>
</evidence>
<dbReference type="GO" id="GO:0022857">
    <property type="term" value="F:transmembrane transporter activity"/>
    <property type="evidence" value="ECO:0007669"/>
    <property type="project" value="InterPro"/>
</dbReference>